<accession>B8LBY7</accession>
<dbReference type="SUPFAM" id="SSF52490">
    <property type="entry name" value="Tubulin nucleotide-binding domain-like"/>
    <property type="match status" value="1"/>
</dbReference>
<dbReference type="GO" id="GO:0005737">
    <property type="term" value="C:cytoplasm"/>
    <property type="evidence" value="ECO:0000318"/>
    <property type="project" value="GO_Central"/>
</dbReference>
<dbReference type="eggNOG" id="ENOG502SM53">
    <property type="taxonomic scope" value="Eukaryota"/>
</dbReference>
<dbReference type="Gene3D" id="3.40.50.1440">
    <property type="entry name" value="Tubulin/FtsZ, GTPase domain"/>
    <property type="match status" value="1"/>
</dbReference>
<dbReference type="GO" id="GO:0007005">
    <property type="term" value="P:mitochondrion organization"/>
    <property type="evidence" value="ECO:0007669"/>
    <property type="project" value="InterPro"/>
</dbReference>
<keyword evidence="1" id="KW-0175">Coiled coil</keyword>
<feature type="coiled-coil region" evidence="1">
    <location>
        <begin position="220"/>
        <end position="254"/>
    </location>
</feature>
<feature type="compositionally biased region" description="Polar residues" evidence="2">
    <location>
        <begin position="274"/>
        <end position="293"/>
    </location>
</feature>
<evidence type="ECO:0008006" key="5">
    <source>
        <dbReference type="Google" id="ProtNLM"/>
    </source>
</evidence>
<evidence type="ECO:0000313" key="3">
    <source>
        <dbReference type="EMBL" id="EED87267.1"/>
    </source>
</evidence>
<feature type="region of interest" description="Disordered" evidence="2">
    <location>
        <begin position="673"/>
        <end position="695"/>
    </location>
</feature>
<protein>
    <recommendedName>
        <fullName evidence="5">Misato Segment II tubulin-like domain-containing protein</fullName>
    </recommendedName>
</protein>
<reference evidence="3 4" key="1">
    <citation type="journal article" date="2004" name="Science">
        <title>The genome of the diatom Thalassiosira pseudonana: ecology, evolution, and metabolism.</title>
        <authorList>
            <person name="Armbrust E.V."/>
            <person name="Berges J.A."/>
            <person name="Bowler C."/>
            <person name="Green B.R."/>
            <person name="Martinez D."/>
            <person name="Putnam N.H."/>
            <person name="Zhou S."/>
            <person name="Allen A.E."/>
            <person name="Apt K.E."/>
            <person name="Bechner M."/>
            <person name="Brzezinski M.A."/>
            <person name="Chaal B.K."/>
            <person name="Chiovitti A."/>
            <person name="Davis A.K."/>
            <person name="Demarest M.S."/>
            <person name="Detter J.C."/>
            <person name="Glavina T."/>
            <person name="Goodstein D."/>
            <person name="Hadi M.Z."/>
            <person name="Hellsten U."/>
            <person name="Hildebrand M."/>
            <person name="Jenkins B.D."/>
            <person name="Jurka J."/>
            <person name="Kapitonov V.V."/>
            <person name="Kroger N."/>
            <person name="Lau W.W."/>
            <person name="Lane T.W."/>
            <person name="Larimer F.W."/>
            <person name="Lippmeier J.C."/>
            <person name="Lucas S."/>
            <person name="Medina M."/>
            <person name="Montsant A."/>
            <person name="Obornik M."/>
            <person name="Parker M.S."/>
            <person name="Palenik B."/>
            <person name="Pazour G.J."/>
            <person name="Richardson P.M."/>
            <person name="Rynearson T.A."/>
            <person name="Saito M.A."/>
            <person name="Schwartz D.C."/>
            <person name="Thamatrakoln K."/>
            <person name="Valentin K."/>
            <person name="Vardi A."/>
            <person name="Wilkerson F.P."/>
            <person name="Rokhsar D.S."/>
        </authorList>
    </citation>
    <scope>NUCLEOTIDE SEQUENCE [LARGE SCALE GENOMIC DNA]</scope>
    <source>
        <strain evidence="3 4">CCMP1335</strain>
    </source>
</reference>
<dbReference type="GeneID" id="7443306"/>
<keyword evidence="4" id="KW-1185">Reference proteome</keyword>
<reference evidence="3 4" key="2">
    <citation type="journal article" date="2008" name="Nature">
        <title>The Phaeodactylum genome reveals the evolutionary history of diatom genomes.</title>
        <authorList>
            <person name="Bowler C."/>
            <person name="Allen A.E."/>
            <person name="Badger J.H."/>
            <person name="Grimwood J."/>
            <person name="Jabbari K."/>
            <person name="Kuo A."/>
            <person name="Maheswari U."/>
            <person name="Martens C."/>
            <person name="Maumus F."/>
            <person name="Otillar R.P."/>
            <person name="Rayko E."/>
            <person name="Salamov A."/>
            <person name="Vandepoele K."/>
            <person name="Beszteri B."/>
            <person name="Gruber A."/>
            <person name="Heijde M."/>
            <person name="Katinka M."/>
            <person name="Mock T."/>
            <person name="Valentin K."/>
            <person name="Verret F."/>
            <person name="Berges J.A."/>
            <person name="Brownlee C."/>
            <person name="Cadoret J.P."/>
            <person name="Chiovitti A."/>
            <person name="Choi C.J."/>
            <person name="Coesel S."/>
            <person name="De Martino A."/>
            <person name="Detter J.C."/>
            <person name="Durkin C."/>
            <person name="Falciatore A."/>
            <person name="Fournet J."/>
            <person name="Haruta M."/>
            <person name="Huysman M.J."/>
            <person name="Jenkins B.D."/>
            <person name="Jiroutova K."/>
            <person name="Jorgensen R.E."/>
            <person name="Joubert Y."/>
            <person name="Kaplan A."/>
            <person name="Kroger N."/>
            <person name="Kroth P.G."/>
            <person name="La Roche J."/>
            <person name="Lindquist E."/>
            <person name="Lommer M."/>
            <person name="Martin-Jezequel V."/>
            <person name="Lopez P.J."/>
            <person name="Lucas S."/>
            <person name="Mangogna M."/>
            <person name="McGinnis K."/>
            <person name="Medlin L.K."/>
            <person name="Montsant A."/>
            <person name="Oudot-Le Secq M.P."/>
            <person name="Napoli C."/>
            <person name="Obornik M."/>
            <person name="Parker M.S."/>
            <person name="Petit J.L."/>
            <person name="Porcel B.M."/>
            <person name="Poulsen N."/>
            <person name="Robison M."/>
            <person name="Rychlewski L."/>
            <person name="Rynearson T.A."/>
            <person name="Schmutz J."/>
            <person name="Shapiro H."/>
            <person name="Siaut M."/>
            <person name="Stanley M."/>
            <person name="Sussman M.R."/>
            <person name="Taylor A.R."/>
            <person name="Vardi A."/>
            <person name="von Dassow P."/>
            <person name="Vyverman W."/>
            <person name="Willis A."/>
            <person name="Wyrwicz L.S."/>
            <person name="Rokhsar D.S."/>
            <person name="Weissenbach J."/>
            <person name="Armbrust E.V."/>
            <person name="Green B.R."/>
            <person name="Van de Peer Y."/>
            <person name="Grigoriev I.V."/>
        </authorList>
    </citation>
    <scope>NUCLEOTIDE SEQUENCE [LARGE SCALE GENOMIC DNA]</scope>
    <source>
        <strain evidence="3 4">CCMP1335</strain>
    </source>
</reference>
<dbReference type="PANTHER" id="PTHR13391">
    <property type="entry name" value="MITOCHONDRIAL DISTRIBUTION REGULATOR MISATO"/>
    <property type="match status" value="1"/>
</dbReference>
<dbReference type="HOGENOM" id="CLU_354699_0_0_1"/>
<evidence type="ECO:0000256" key="2">
    <source>
        <dbReference type="SAM" id="MobiDB-lite"/>
    </source>
</evidence>
<dbReference type="KEGG" id="tps:THAPSDRAFT_24339"/>
<evidence type="ECO:0000256" key="1">
    <source>
        <dbReference type="SAM" id="Coils"/>
    </source>
</evidence>
<evidence type="ECO:0000313" key="4">
    <source>
        <dbReference type="Proteomes" id="UP000001449"/>
    </source>
</evidence>
<dbReference type="AlphaFoldDB" id="B8LBY7"/>
<dbReference type="InParanoid" id="B8LBY7"/>
<dbReference type="PaxDb" id="35128-Thaps24339"/>
<dbReference type="InterPro" id="IPR049942">
    <property type="entry name" value="DML1/Misato"/>
</dbReference>
<dbReference type="RefSeq" id="XP_002296571.1">
    <property type="nucleotide sequence ID" value="XM_002296535.1"/>
</dbReference>
<feature type="compositionally biased region" description="Low complexity" evidence="2">
    <location>
        <begin position="146"/>
        <end position="157"/>
    </location>
</feature>
<dbReference type="OMA" id="MERMELN"/>
<feature type="region of interest" description="Disordered" evidence="2">
    <location>
        <begin position="267"/>
        <end position="294"/>
    </location>
</feature>
<sequence length="914" mass="99727">MASSSNETVHISLGNTANHITSHLLNLQGLAATDAGVGSHSNRSDGDDQAHHQSLCDPSVTHDIASIESDYYASYAGSPSASGRYMYVPRTLIVDGRDSFGAAWGGVSRNSNVGGSAQISSWGGSVSVWDSNTSPDISSDQHRNEQQNVTAQSQQQQENKEDDPLDNFRNAASIMGLSPLYSRFVAVAPSHSYNYGVDNSRHVQWDEEEDEDNDDDYCYGQDIERRNEEKRRQMERMELNNKELKNNWNSCMEESWQQAFYSNEKEVQADDAMTTPSAATDVSNDASSSNKTSARTEREIHWYDYWMPPRPLPHKYQIQLPFDTASSNSNRLDSQGNNVWSTSFSMGYHPASGGGTDGSIGITQSWREHAMSEALRKVLEGCDVVKGFNVFVDGGSFCEESGASASGELNKHAKQLSNIITGGGGFYAGMATSLLEELQEECRSAGRWAVLADPLSYGRGDASLEDTTTEISQIHHFRRRLNAGLALHGLSTNADSFLPVSVDGAHRALRGDSASETPVSQNRILFEGCAALSLCLETSTLFYRLRRNAHRSKSPEARSRIGIQSGFYQGFGGNTDYQDDNDSYASAPALTYHEFLACTKSSSDKRRSILELDALLRPLSYPSGGNALGGGIGGGLEVSALESLLKSSGLSVDIGGTRNGYRGELHQRMMRGTSLEQMRLEQDRQSRSRGYSSSRRIEPGEWLEDIATNSGGGGGLLASLSGNTNPFGRRSVHHHFALSAGLRPAASDGECVTTSYLRPIMESLGVRYRPEVSVGVVAKDTVVDLTGVGSYWSTVFTGGVPVAGSPPHQKQQKEKSSREVAAHTPILSVLGNSTRSYPRLNTISSGFVDALNSRRNMGYMTRDVMAGLIPEKDDCEDALEYCRELVDVYEPPMGSGLVWGEDENDDMEAYFDEN</sequence>
<organism evidence="3 4">
    <name type="scientific">Thalassiosira pseudonana</name>
    <name type="common">Marine diatom</name>
    <name type="synonym">Cyclotella nana</name>
    <dbReference type="NCBI Taxonomy" id="35128"/>
    <lineage>
        <taxon>Eukaryota</taxon>
        <taxon>Sar</taxon>
        <taxon>Stramenopiles</taxon>
        <taxon>Ochrophyta</taxon>
        <taxon>Bacillariophyta</taxon>
        <taxon>Coscinodiscophyceae</taxon>
        <taxon>Thalassiosirophycidae</taxon>
        <taxon>Thalassiosirales</taxon>
        <taxon>Thalassiosiraceae</taxon>
        <taxon>Thalassiosira</taxon>
    </lineage>
</organism>
<feature type="region of interest" description="Disordered" evidence="2">
    <location>
        <begin position="130"/>
        <end position="167"/>
    </location>
</feature>
<gene>
    <name evidence="3" type="ORF">THAPSDRAFT_24339</name>
</gene>
<proteinExistence type="predicted"/>
<name>B8LBY7_THAPS</name>
<dbReference type="InterPro" id="IPR036525">
    <property type="entry name" value="Tubulin/FtsZ_GTPase_sf"/>
</dbReference>
<dbReference type="PANTHER" id="PTHR13391:SF0">
    <property type="entry name" value="PROTEIN MISATO HOMOLOG 1"/>
    <property type="match status" value="1"/>
</dbReference>
<feature type="region of interest" description="Disordered" evidence="2">
    <location>
        <begin position="35"/>
        <end position="55"/>
    </location>
</feature>
<feature type="compositionally biased region" description="Basic and acidic residues" evidence="2">
    <location>
        <begin position="42"/>
        <end position="51"/>
    </location>
</feature>
<dbReference type="EMBL" id="DS999415">
    <property type="protein sequence ID" value="EED87267.1"/>
    <property type="molecule type" value="Genomic_DNA"/>
</dbReference>
<dbReference type="Proteomes" id="UP000001449">
    <property type="component" value="Chromosome 11"/>
</dbReference>